<feature type="domain" description="2Fe-2S ferredoxin-type" evidence="1">
    <location>
        <begin position="16"/>
        <end position="85"/>
    </location>
</feature>
<name>A0A017T5A8_9BACT</name>
<keyword evidence="3" id="KW-1185">Reference proteome</keyword>
<dbReference type="Proteomes" id="UP000019678">
    <property type="component" value="Unassembled WGS sequence"/>
</dbReference>
<dbReference type="GO" id="GO:0051537">
    <property type="term" value="F:2 iron, 2 sulfur cluster binding"/>
    <property type="evidence" value="ECO:0007669"/>
    <property type="project" value="InterPro"/>
</dbReference>
<dbReference type="InterPro" id="IPR001041">
    <property type="entry name" value="2Fe-2S_ferredoxin-type"/>
</dbReference>
<dbReference type="Gene3D" id="3.10.20.30">
    <property type="match status" value="1"/>
</dbReference>
<dbReference type="eggNOG" id="COG0633">
    <property type="taxonomic scope" value="Bacteria"/>
</dbReference>
<dbReference type="CDD" id="cd00207">
    <property type="entry name" value="fer2"/>
    <property type="match status" value="1"/>
</dbReference>
<dbReference type="AlphaFoldDB" id="A0A017T5A8"/>
<dbReference type="EMBL" id="ASRX01000034">
    <property type="protein sequence ID" value="EYF04419.1"/>
    <property type="molecule type" value="Genomic_DNA"/>
</dbReference>
<dbReference type="SUPFAM" id="SSF54292">
    <property type="entry name" value="2Fe-2S ferredoxin-like"/>
    <property type="match status" value="1"/>
</dbReference>
<dbReference type="PROSITE" id="PS00197">
    <property type="entry name" value="2FE2S_FER_1"/>
    <property type="match status" value="1"/>
</dbReference>
<dbReference type="InterPro" id="IPR012675">
    <property type="entry name" value="Beta-grasp_dom_sf"/>
</dbReference>
<evidence type="ECO:0000313" key="3">
    <source>
        <dbReference type="Proteomes" id="UP000019678"/>
    </source>
</evidence>
<dbReference type="InterPro" id="IPR006058">
    <property type="entry name" value="2Fe2S_fd_BS"/>
</dbReference>
<accession>A0A017T5A8</accession>
<dbReference type="InterPro" id="IPR036010">
    <property type="entry name" value="2Fe-2S_ferredoxin-like_sf"/>
</dbReference>
<protein>
    <recommendedName>
        <fullName evidence="1">2Fe-2S ferredoxin-type domain-containing protein</fullName>
    </recommendedName>
</protein>
<comment type="caution">
    <text evidence="2">The sequence shown here is derived from an EMBL/GenBank/DDBJ whole genome shotgun (WGS) entry which is preliminary data.</text>
</comment>
<evidence type="ECO:0000259" key="1">
    <source>
        <dbReference type="Pfam" id="PF00111"/>
    </source>
</evidence>
<dbReference type="OrthoDB" id="9786134at2"/>
<reference evidence="2 3" key="1">
    <citation type="submission" date="2013-05" db="EMBL/GenBank/DDBJ databases">
        <title>Genome assembly of Chondromyces apiculatus DSM 436.</title>
        <authorList>
            <person name="Sharma G."/>
            <person name="Khatri I."/>
            <person name="Kaur C."/>
            <person name="Mayilraj S."/>
            <person name="Subramanian S."/>
        </authorList>
    </citation>
    <scope>NUCLEOTIDE SEQUENCE [LARGE SCALE GENOMIC DNA]</scope>
    <source>
        <strain evidence="2 3">DSM 436</strain>
    </source>
</reference>
<proteinExistence type="predicted"/>
<gene>
    <name evidence="2" type="ORF">CAP_4558</name>
</gene>
<dbReference type="RefSeq" id="WP_044244270.1">
    <property type="nucleotide sequence ID" value="NZ_ASRX01000034.1"/>
</dbReference>
<evidence type="ECO:0000313" key="2">
    <source>
        <dbReference type="EMBL" id="EYF04419.1"/>
    </source>
</evidence>
<dbReference type="STRING" id="1192034.CAP_4558"/>
<dbReference type="Pfam" id="PF00111">
    <property type="entry name" value="Fer2"/>
    <property type="match status" value="1"/>
</dbReference>
<organism evidence="2 3">
    <name type="scientific">Chondromyces apiculatus DSM 436</name>
    <dbReference type="NCBI Taxonomy" id="1192034"/>
    <lineage>
        <taxon>Bacteria</taxon>
        <taxon>Pseudomonadati</taxon>
        <taxon>Myxococcota</taxon>
        <taxon>Polyangia</taxon>
        <taxon>Polyangiales</taxon>
        <taxon>Polyangiaceae</taxon>
        <taxon>Chondromyces</taxon>
    </lineage>
</organism>
<sequence>MPTIAFEASTLGPAMSVDADGPLVDICDNACAPVDFSCRSATCATCQVKILAGAEYLEPPGSDEKDMLSLLGAPKSDRLACQAVVRRGPGLIKLRWVGDNA</sequence>